<dbReference type="RefSeq" id="XP_024334528.1">
    <property type="nucleotide sequence ID" value="XM_024479880.1"/>
</dbReference>
<organism evidence="2 3">
    <name type="scientific">Postia placenta MAD-698-R-SB12</name>
    <dbReference type="NCBI Taxonomy" id="670580"/>
    <lineage>
        <taxon>Eukaryota</taxon>
        <taxon>Fungi</taxon>
        <taxon>Dikarya</taxon>
        <taxon>Basidiomycota</taxon>
        <taxon>Agaricomycotina</taxon>
        <taxon>Agaricomycetes</taxon>
        <taxon>Polyporales</taxon>
        <taxon>Adustoporiaceae</taxon>
        <taxon>Rhodonia</taxon>
    </lineage>
</organism>
<gene>
    <name evidence="2" type="ORF">POSPLADRAFT_1049937</name>
</gene>
<feature type="region of interest" description="Disordered" evidence="1">
    <location>
        <begin position="1"/>
        <end position="226"/>
    </location>
</feature>
<evidence type="ECO:0000313" key="3">
    <source>
        <dbReference type="Proteomes" id="UP000194127"/>
    </source>
</evidence>
<feature type="compositionally biased region" description="Polar residues" evidence="1">
    <location>
        <begin position="1"/>
        <end position="11"/>
    </location>
</feature>
<dbReference type="Proteomes" id="UP000194127">
    <property type="component" value="Unassembled WGS sequence"/>
</dbReference>
<dbReference type="GeneID" id="36324830"/>
<keyword evidence="3" id="KW-1185">Reference proteome</keyword>
<feature type="compositionally biased region" description="Low complexity" evidence="1">
    <location>
        <begin position="149"/>
        <end position="160"/>
    </location>
</feature>
<sequence>MAPVGSNSTGPTKPISFEGHHGRRRSDSVSDSSEDSASPTTPYTASTPFPASATGVPPRISPSSPTSPIFSYFFGQSSPTTATKSPASTFPLRRNFGPPVVEDDESSEAQPAGAHTHGRRASTAWTGTDRFVQPPPPPPVTSHNDQQDRAAGVLRRLSLGGALGRPQISAFKPAPAQGHRSGTPPPALTPRKPRRSNTMAAGTPRPPRAPSPMGERILKGHFDGFN</sequence>
<dbReference type="AlphaFoldDB" id="A0A1X6MMU7"/>
<proteinExistence type="predicted"/>
<dbReference type="EMBL" id="KZ110607">
    <property type="protein sequence ID" value="OSX57734.1"/>
    <property type="molecule type" value="Genomic_DNA"/>
</dbReference>
<accession>A0A1X6MMU7</accession>
<feature type="compositionally biased region" description="Basic and acidic residues" evidence="1">
    <location>
        <begin position="216"/>
        <end position="226"/>
    </location>
</feature>
<evidence type="ECO:0000256" key="1">
    <source>
        <dbReference type="SAM" id="MobiDB-lite"/>
    </source>
</evidence>
<evidence type="ECO:0000313" key="2">
    <source>
        <dbReference type="EMBL" id="OSX57734.1"/>
    </source>
</evidence>
<name>A0A1X6MMU7_9APHY</name>
<dbReference type="OrthoDB" id="2554033at2759"/>
<reference evidence="2 3" key="1">
    <citation type="submission" date="2017-04" db="EMBL/GenBank/DDBJ databases">
        <title>Genome Sequence of the Model Brown-Rot Fungus Postia placenta SB12.</title>
        <authorList>
            <consortium name="DOE Joint Genome Institute"/>
            <person name="Gaskell J."/>
            <person name="Kersten P."/>
            <person name="Larrondo L.F."/>
            <person name="Canessa P."/>
            <person name="Martinez D."/>
            <person name="Hibbett D."/>
            <person name="Schmoll M."/>
            <person name="Kubicek C.P."/>
            <person name="Martinez A.T."/>
            <person name="Yadav J."/>
            <person name="Master E."/>
            <person name="Magnuson J.K."/>
            <person name="James T."/>
            <person name="Yaver D."/>
            <person name="Berka R."/>
            <person name="Labutti K."/>
            <person name="Lipzen A."/>
            <person name="Aerts A."/>
            <person name="Barry K."/>
            <person name="Henrissat B."/>
            <person name="Blanchette R."/>
            <person name="Grigoriev I."/>
            <person name="Cullen D."/>
        </authorList>
    </citation>
    <scope>NUCLEOTIDE SEQUENCE [LARGE SCALE GENOMIC DNA]</scope>
    <source>
        <strain evidence="2 3">MAD-698-R-SB12</strain>
    </source>
</reference>
<feature type="compositionally biased region" description="Low complexity" evidence="1">
    <location>
        <begin position="29"/>
        <end position="89"/>
    </location>
</feature>
<protein>
    <submittedName>
        <fullName evidence="2">Uncharacterized protein</fullName>
    </submittedName>
</protein>